<proteinExistence type="predicted"/>
<reference evidence="1" key="1">
    <citation type="submission" date="2018-02" db="EMBL/GenBank/DDBJ databases">
        <title>Rhizophora mucronata_Transcriptome.</title>
        <authorList>
            <person name="Meera S.P."/>
            <person name="Sreeshan A."/>
            <person name="Augustine A."/>
        </authorList>
    </citation>
    <scope>NUCLEOTIDE SEQUENCE</scope>
    <source>
        <tissue evidence="1">Leaf</tissue>
    </source>
</reference>
<organism evidence="1">
    <name type="scientific">Rhizophora mucronata</name>
    <name type="common">Asiatic mangrove</name>
    <dbReference type="NCBI Taxonomy" id="61149"/>
    <lineage>
        <taxon>Eukaryota</taxon>
        <taxon>Viridiplantae</taxon>
        <taxon>Streptophyta</taxon>
        <taxon>Embryophyta</taxon>
        <taxon>Tracheophyta</taxon>
        <taxon>Spermatophyta</taxon>
        <taxon>Magnoliopsida</taxon>
        <taxon>eudicotyledons</taxon>
        <taxon>Gunneridae</taxon>
        <taxon>Pentapetalae</taxon>
        <taxon>rosids</taxon>
        <taxon>fabids</taxon>
        <taxon>Malpighiales</taxon>
        <taxon>Rhizophoraceae</taxon>
        <taxon>Rhizophora</taxon>
    </lineage>
</organism>
<dbReference type="AlphaFoldDB" id="A0A2P2NSB4"/>
<sequence>MELFSFIIPEFKHLGCAYWLYTKSVP</sequence>
<dbReference type="EMBL" id="GGEC01064892">
    <property type="protein sequence ID" value="MBX45376.1"/>
    <property type="molecule type" value="Transcribed_RNA"/>
</dbReference>
<accession>A0A2P2NSB4</accession>
<evidence type="ECO:0000313" key="1">
    <source>
        <dbReference type="EMBL" id="MBX45376.1"/>
    </source>
</evidence>
<protein>
    <submittedName>
        <fullName evidence="1">Uncharacterized protein</fullName>
    </submittedName>
</protein>
<name>A0A2P2NSB4_RHIMU</name>